<dbReference type="PROSITE" id="PS01007">
    <property type="entry name" value="TRANSPOSASE_MUTATOR"/>
    <property type="match status" value="1"/>
</dbReference>
<evidence type="ECO:0000256" key="6">
    <source>
        <dbReference type="RuleBase" id="RU365089"/>
    </source>
</evidence>
<comment type="caution">
    <text evidence="7">The sequence shown here is derived from an EMBL/GenBank/DDBJ whole genome shotgun (WGS) entry which is preliminary data.</text>
</comment>
<keyword evidence="4 6" id="KW-0238">DNA-binding</keyword>
<protein>
    <recommendedName>
        <fullName evidence="6">Mutator family transposase</fullName>
    </recommendedName>
</protein>
<dbReference type="InterPro" id="IPR001207">
    <property type="entry name" value="Transposase_mutator"/>
</dbReference>
<keyword evidence="8" id="KW-1185">Reference proteome</keyword>
<organism evidence="7 8">
    <name type="scientific">Actinomadura alba</name>
    <dbReference type="NCBI Taxonomy" id="406431"/>
    <lineage>
        <taxon>Bacteria</taxon>
        <taxon>Bacillati</taxon>
        <taxon>Actinomycetota</taxon>
        <taxon>Actinomycetes</taxon>
        <taxon>Streptosporangiales</taxon>
        <taxon>Thermomonosporaceae</taxon>
        <taxon>Actinomadura</taxon>
    </lineage>
</organism>
<dbReference type="EMBL" id="JABVEC010000084">
    <property type="protein sequence ID" value="MBC6471396.1"/>
    <property type="molecule type" value="Genomic_DNA"/>
</dbReference>
<evidence type="ECO:0000256" key="2">
    <source>
        <dbReference type="ARBA" id="ARBA00010961"/>
    </source>
</evidence>
<name>A0ABR7M2W9_9ACTN</name>
<comment type="similarity">
    <text evidence="2 6">Belongs to the transposase mutator family.</text>
</comment>
<dbReference type="Proteomes" id="UP000805614">
    <property type="component" value="Unassembled WGS sequence"/>
</dbReference>
<evidence type="ECO:0000313" key="8">
    <source>
        <dbReference type="Proteomes" id="UP000805614"/>
    </source>
</evidence>
<evidence type="ECO:0000256" key="4">
    <source>
        <dbReference type="ARBA" id="ARBA00023125"/>
    </source>
</evidence>
<dbReference type="Pfam" id="PF00872">
    <property type="entry name" value="Transposase_mut"/>
    <property type="match status" value="1"/>
</dbReference>
<comment type="function">
    <text evidence="1 6">Required for the transposition of the insertion element.</text>
</comment>
<sequence>MAELVSPQAIDRMLADAQASGVPLDGTDGLINQLTRAVIERALGAEMDDHLGYVKGDSAGNGSGNSRNGHFGKTVTTTAGPVRIQVPRDRNSDFEPKIVPKRTRRLGQIDDIILSLYARGMTTRDIQAHLKEVYGADTSPELISRITDVVHEEIVEWQTRPVDPVYPILYIDALVVKIREGGVVDNRAAHLVVGVDMEGFKHVLGIWIQDKEGARFWGSVLTELRNRGLNDALIVCCDGLAGLPEAIEQVWPEAKVQTCVVHLIRTSMRFVSYGDRKTIAKALKPIYTAVNEAAAKAALENLRREHGKRYPGVIAAWERAWQQFIPFLEFEPELRKVIYSTNTIESINFQLRKITKNRGHFPDTDAAMKLLYLGVRNITGRHIDGTGLVRERGERGTGTYGWKRALNALAVRFGDRLPL</sequence>
<evidence type="ECO:0000256" key="5">
    <source>
        <dbReference type="ARBA" id="ARBA00023172"/>
    </source>
</evidence>
<keyword evidence="5 6" id="KW-0233">DNA recombination</keyword>
<reference evidence="7 8" key="1">
    <citation type="submission" date="2020-06" db="EMBL/GenBank/DDBJ databases">
        <title>Actinomadura xiongansis sp. nov., isolated from soil of Baiyangdian.</title>
        <authorList>
            <person name="Zhang X."/>
        </authorList>
    </citation>
    <scope>NUCLEOTIDE SEQUENCE [LARGE SCALE GENOMIC DNA]</scope>
    <source>
        <strain evidence="7 8">HBUM206468</strain>
    </source>
</reference>
<proteinExistence type="inferred from homology"/>
<dbReference type="NCBIfam" id="NF033543">
    <property type="entry name" value="transpos_IS256"/>
    <property type="match status" value="1"/>
</dbReference>
<dbReference type="PANTHER" id="PTHR33217">
    <property type="entry name" value="TRANSPOSASE FOR INSERTION SEQUENCE ELEMENT IS1081"/>
    <property type="match status" value="1"/>
</dbReference>
<evidence type="ECO:0000256" key="3">
    <source>
        <dbReference type="ARBA" id="ARBA00022578"/>
    </source>
</evidence>
<gene>
    <name evidence="7" type="ORF">HKK74_38850</name>
</gene>
<accession>A0ABR7M2W9</accession>
<evidence type="ECO:0000313" key="7">
    <source>
        <dbReference type="EMBL" id="MBC6471396.1"/>
    </source>
</evidence>
<keyword evidence="6" id="KW-0814">Transposable element</keyword>
<evidence type="ECO:0000256" key="1">
    <source>
        <dbReference type="ARBA" id="ARBA00002190"/>
    </source>
</evidence>
<keyword evidence="3 6" id="KW-0815">Transposition</keyword>
<dbReference type="PANTHER" id="PTHR33217:SF8">
    <property type="entry name" value="MUTATOR FAMILY TRANSPOSASE"/>
    <property type="match status" value="1"/>
</dbReference>